<keyword evidence="3" id="KW-0964">Secreted</keyword>
<dbReference type="Pfam" id="PF00151">
    <property type="entry name" value="Lipase"/>
    <property type="match status" value="1"/>
</dbReference>
<dbReference type="GO" id="GO:0016042">
    <property type="term" value="P:lipid catabolic process"/>
    <property type="evidence" value="ECO:0007669"/>
    <property type="project" value="TreeGrafter"/>
</dbReference>
<evidence type="ECO:0000256" key="5">
    <source>
        <dbReference type="SAM" id="MobiDB-lite"/>
    </source>
</evidence>
<evidence type="ECO:0000256" key="6">
    <source>
        <dbReference type="SAM" id="SignalP"/>
    </source>
</evidence>
<dbReference type="GO" id="GO:0017171">
    <property type="term" value="F:serine hydrolase activity"/>
    <property type="evidence" value="ECO:0007669"/>
    <property type="project" value="TreeGrafter"/>
</dbReference>
<proteinExistence type="inferred from homology"/>
<dbReference type="GO" id="GO:0005615">
    <property type="term" value="C:extracellular space"/>
    <property type="evidence" value="ECO:0007669"/>
    <property type="project" value="TreeGrafter"/>
</dbReference>
<sequence length="362" mass="40832">MVVMNVFLCTTMTMYWASLPYSFRFVPKGKCSYCCPINESEDITFMLFTRANSHTPDILRTGYEQDLRNSHMDIDLTTVFYIHGFTEQATGESGTGIRDAYLRRDDFNIILVDWSSLSAFPWYTNAASNTKVVGHFIASFIRFLVSKGYPLDRMHVIGFSLGAEIAGFTGKALDIGKLPRITGLDPAFPLYGFTRGEGHLSKVDANFVDVIHTDGGVLGFPIPIGHADFFPNGGFPIQPGCHIREVLKKTSIERFLACSHHRAWRFYAESITNERGFPATRCPDYKLFSEGFCHEDVTELGEFMGLAVSHSARGQYYLKTKPLPPFTRIARREFHKSENGGQKTKRQRTQPTKNRIDEDNGG</sequence>
<evidence type="ECO:0000313" key="8">
    <source>
        <dbReference type="EMBL" id="CAG6743274.1"/>
    </source>
</evidence>
<dbReference type="InterPro" id="IPR013818">
    <property type="entry name" value="Lipase"/>
</dbReference>
<accession>A0A8D8ZA68</accession>
<evidence type="ECO:0000259" key="7">
    <source>
        <dbReference type="Pfam" id="PF00151"/>
    </source>
</evidence>
<evidence type="ECO:0000256" key="3">
    <source>
        <dbReference type="ARBA" id="ARBA00022525"/>
    </source>
</evidence>
<dbReference type="AlphaFoldDB" id="A0A8D8ZA68"/>
<dbReference type="PRINTS" id="PR00821">
    <property type="entry name" value="TAGLIPASE"/>
</dbReference>
<dbReference type="PANTHER" id="PTHR11610:SF169">
    <property type="entry name" value="GH15759P-RELATED"/>
    <property type="match status" value="1"/>
</dbReference>
<keyword evidence="6" id="KW-0732">Signal</keyword>
<dbReference type="PANTHER" id="PTHR11610">
    <property type="entry name" value="LIPASE"/>
    <property type="match status" value="1"/>
</dbReference>
<dbReference type="InterPro" id="IPR029058">
    <property type="entry name" value="AB_hydrolase_fold"/>
</dbReference>
<evidence type="ECO:0000256" key="1">
    <source>
        <dbReference type="ARBA" id="ARBA00004613"/>
    </source>
</evidence>
<dbReference type="SUPFAM" id="SSF53474">
    <property type="entry name" value="alpha/beta-Hydrolases"/>
    <property type="match status" value="1"/>
</dbReference>
<comment type="similarity">
    <text evidence="2 4">Belongs to the AB hydrolase superfamily. Lipase family.</text>
</comment>
<dbReference type="Gene3D" id="3.40.50.1820">
    <property type="entry name" value="alpha/beta hydrolase"/>
    <property type="match status" value="1"/>
</dbReference>
<comment type="subcellular location">
    <subcellularLocation>
        <location evidence="1">Secreted</location>
    </subcellularLocation>
</comment>
<dbReference type="EMBL" id="HBUF01445457">
    <property type="protein sequence ID" value="CAG6743274.1"/>
    <property type="molecule type" value="Transcribed_RNA"/>
</dbReference>
<organism evidence="8">
    <name type="scientific">Cacopsylla melanoneura</name>
    <dbReference type="NCBI Taxonomy" id="428564"/>
    <lineage>
        <taxon>Eukaryota</taxon>
        <taxon>Metazoa</taxon>
        <taxon>Ecdysozoa</taxon>
        <taxon>Arthropoda</taxon>
        <taxon>Hexapoda</taxon>
        <taxon>Insecta</taxon>
        <taxon>Pterygota</taxon>
        <taxon>Neoptera</taxon>
        <taxon>Paraneoptera</taxon>
        <taxon>Hemiptera</taxon>
        <taxon>Sternorrhyncha</taxon>
        <taxon>Psylloidea</taxon>
        <taxon>Psyllidae</taxon>
        <taxon>Psyllinae</taxon>
        <taxon>Cacopsylla</taxon>
    </lineage>
</organism>
<protein>
    <submittedName>
        <fullName evidence="8">Pancreatic lipase-related protein 2</fullName>
    </submittedName>
</protein>
<feature type="region of interest" description="Disordered" evidence="5">
    <location>
        <begin position="334"/>
        <end position="362"/>
    </location>
</feature>
<feature type="signal peptide" evidence="6">
    <location>
        <begin position="1"/>
        <end position="17"/>
    </location>
</feature>
<evidence type="ECO:0000256" key="2">
    <source>
        <dbReference type="ARBA" id="ARBA00010701"/>
    </source>
</evidence>
<evidence type="ECO:0000256" key="4">
    <source>
        <dbReference type="RuleBase" id="RU004262"/>
    </source>
</evidence>
<dbReference type="InterPro" id="IPR000734">
    <property type="entry name" value="TAG_lipase"/>
</dbReference>
<dbReference type="InterPro" id="IPR033906">
    <property type="entry name" value="Lipase_N"/>
</dbReference>
<reference evidence="8" key="1">
    <citation type="submission" date="2021-05" db="EMBL/GenBank/DDBJ databases">
        <authorList>
            <person name="Alioto T."/>
            <person name="Alioto T."/>
            <person name="Gomez Garrido J."/>
        </authorList>
    </citation>
    <scope>NUCLEOTIDE SEQUENCE</scope>
</reference>
<feature type="chain" id="PRO_5034866744" evidence="6">
    <location>
        <begin position="18"/>
        <end position="362"/>
    </location>
</feature>
<dbReference type="GO" id="GO:0016298">
    <property type="term" value="F:lipase activity"/>
    <property type="evidence" value="ECO:0007669"/>
    <property type="project" value="InterPro"/>
</dbReference>
<feature type="domain" description="Lipase" evidence="7">
    <location>
        <begin position="40"/>
        <end position="325"/>
    </location>
</feature>
<dbReference type="FunFam" id="3.40.50.1820:FF:000122">
    <property type="entry name" value="Vitellogenin-3-like Protein"/>
    <property type="match status" value="1"/>
</dbReference>
<dbReference type="CDD" id="cd00707">
    <property type="entry name" value="Pancreat_lipase_like"/>
    <property type="match status" value="1"/>
</dbReference>
<name>A0A8D8ZA68_9HEMI</name>